<dbReference type="CDD" id="cd14473">
    <property type="entry name" value="FERM_B-lobe"/>
    <property type="match status" value="1"/>
</dbReference>
<dbReference type="Gene3D" id="1.20.80.10">
    <property type="match status" value="1"/>
</dbReference>
<feature type="compositionally biased region" description="Basic and acidic residues" evidence="8">
    <location>
        <begin position="949"/>
        <end position="960"/>
    </location>
</feature>
<dbReference type="Gene3D" id="3.10.20.90">
    <property type="entry name" value="Phosphatidylinositol 3-kinase Catalytic Subunit, Chain A, domain 1"/>
    <property type="match status" value="1"/>
</dbReference>
<dbReference type="InterPro" id="IPR029021">
    <property type="entry name" value="Prot-tyrosine_phosphatase-like"/>
</dbReference>
<evidence type="ECO:0000256" key="3">
    <source>
        <dbReference type="ARBA" id="ARBA00009649"/>
    </source>
</evidence>
<dbReference type="PANTHER" id="PTHR46900:SF4">
    <property type="entry name" value="FERM AND PDZ DOMAIN CONTAINING 2"/>
    <property type="match status" value="1"/>
</dbReference>
<proteinExistence type="inferred from homology"/>
<evidence type="ECO:0000256" key="1">
    <source>
        <dbReference type="ARBA" id="ARBA00004123"/>
    </source>
</evidence>
<keyword evidence="7" id="KW-0539">Nucleus</keyword>
<dbReference type="InterPro" id="IPR018979">
    <property type="entry name" value="FERM_N"/>
</dbReference>
<sequence length="2113" mass="236933">MLTEMSTTITLAEILHTKGSPLEEEEIWALLLLGAQRLLEDIRREEPAYIICPWSVLLSTEGTLSFRDNISQTNLAPFKAPEILCDHNIIKHCGLTEMLVYSLGMTLYWSADYQIPASQPLQLSDELHTVLLMLCEDLPQKRLSLESILETCEAHQMQSQFPANVLIQKLVESAFESIKEVEQGIAEDTVHDPLDRSNAVRKRLHEKVAENSVSSSQENLYQGRTPQTQESWESSCSDLRTPSSYKLFINRSASGMDEILNSTQKSNRPHDVLSSGSSSAFSISPKDSLPAPASSRYVFQRKEKFSGPEFIILSNEPPVTLHLPGSIVTKKGKSYLSQRDVSVILLNGQCLEVKCDIKSKARDIFNTVVIYANIVEHSYFGLAYMRGKEFFFLDDDTKLYKVAPEGWNDKHKKKTSIVNFTVFLRIKFFVDDFSVIQHGLTRHQFYLQLRKDLLDEHLSCNIETALQLGALALQAELGNYAPEVHGKTYFRVEDYIPASQIKKMTLEFIQHELAKLHRTTHSLFEEEAELEFLKVIQQLSEYGVLFYRVFHEKKTVGGDLLLGICAKGIIVYEVKNHIRISSLRFQWQEMERISAQKKKFMIESSFTGKKYTFLTDTVKTCKYLLDLCSAQHGFNAHMTSKKLLQAPSEDCRFMEIVRSSSAFTCPRDNLNLIQRLSCSENLLYGTSPGCVSTGIISKSCDNLSMQPSHEKSSQSSAPSRLSQSELTISLNENQRSCNYLSINSSQNTAAGASGLPSPQMENSVTRVEKEIICVTLKRDPKCGFGFVIIGGENVGKLDFGIFIASVIPGGPADRCGHIKPGGRLISVNSISLEGVSFNIAVKIIQNSPDDVELIISQPKDFSEEGLNAERNLLRKVGSTSDSEISCIDYERQITEDSQVEPTEEEGVPPDNEPEKLLWHNVTPRIPIVSITSLESQEGISAGVPNGEICKKSIIPDEPGDKGNQSRKGDSLWKENGLSLQDHTQRHSMESLKRSGQVSKLIAARESQLSLPKHPSPGNNANKDSRLSHSLATALVSEDPESVCFMKDGIGKVFEVTLRKNSGGLGFSFLQMSTCKPFGTDIVRIKRLFPGQPAEENGEIEVGDIILAVNGKSVHGLMYQEVLHLLRGAPSEVTLHLCRPPKGTLPEIDQRELTPLSSPVKELVTSLEQTCGLNHNPCSEEDCTSPVESLRKGHDKKVMDVQHSPCREQNARIYPSLIKNASPALRSYKHLWKVHQKAITSKTFLSLEEEMTQGCTSPLELERPQSLVFDQSDSDQSFKYSQTEILSSIPVDEQYLISKPTSITPLLHEERSEVGTSEEQDELGPSIVTSTSREECVGDRTWDDLEEVKTDVQKWGNVRETEFHVTLTRSVNKGYGFTVVVNKMENTVHIAEILGEPALSDGRLRRGDRLRMVNGIDVTTIPSEEVMALLYCSPHELSLVVCRIIQENSTSFSPDEIPEIIITKGRHGQLGLKLTGGTGSKLQGLFVLEIVPESPASQEGSLQPHDQIISICGFWTEDMSLDDAVSVCEAVSQNVHIRAIRNGQPVIPLRLQNKLLTETVNMKASSVSEPENLQDQHLLNMQTKLLAEDSLTSEPHISDSAAHENCIINVELEKSATGSLGFALVGGRNGRAILIKAISPGSTADLDGRLRVGDILLKVNGHLVSGLTRSTVIDILRKAHSTVQLTVCRSAALRWAYLGGQPEESPLQNESSINIGEGSRVLGAQQDLTFQAQERSIQMCSKESDNQSISPVKDHGPEYAEHISDSPQNYNLNTQHMLPKAEPDEHMNDEEEDIARRLAVLCRGSALVSEEELIHLSQIKPSQSKSSQRYHTENLIHKLQRQIEQHEILKEFVDLEHLKPLDDCQVAKAPENREKNRYRDILPYDLTRVPLGEMKGYINASYIRVPVDKDELFYISTQGPLACTTNDFWQMVWENHSNVIAMITRETEHGISKCHRYWPEPPHVSMDLIQFQLQLINYQILDCFVIRLVELVSKQTQERRIVYHLQFTTWPDHGTPRSSKHLVKFVRYMRKIHQTGPIIAHCSAGIGRSGVLLCVDILLRYIEKDIYFDIKQIVTHLRHQRFGMIQTKEQYMFCYEIALEVLKNIQSMGSQLLQ</sequence>
<organism evidence="14 15">
    <name type="scientific">Pogona vitticeps</name>
    <name type="common">central bearded dragon</name>
    <dbReference type="NCBI Taxonomy" id="103695"/>
    <lineage>
        <taxon>Eukaryota</taxon>
        <taxon>Metazoa</taxon>
        <taxon>Chordata</taxon>
        <taxon>Craniata</taxon>
        <taxon>Vertebrata</taxon>
        <taxon>Euteleostomi</taxon>
        <taxon>Lepidosauria</taxon>
        <taxon>Squamata</taxon>
        <taxon>Bifurcata</taxon>
        <taxon>Unidentata</taxon>
        <taxon>Episquamata</taxon>
        <taxon>Toxicofera</taxon>
        <taxon>Iguania</taxon>
        <taxon>Acrodonta</taxon>
        <taxon>Agamidae</taxon>
        <taxon>Amphibolurinae</taxon>
        <taxon>Pogona</taxon>
    </lineage>
</organism>
<feature type="region of interest" description="Disordered" evidence="8">
    <location>
        <begin position="208"/>
        <end position="236"/>
    </location>
</feature>
<dbReference type="CDD" id="cd23060">
    <property type="entry name" value="PDZ5_DrPTPN13-like"/>
    <property type="match status" value="1"/>
</dbReference>
<keyword evidence="4" id="KW-0963">Cytoplasm</keyword>
<dbReference type="PROSITE" id="PS50106">
    <property type="entry name" value="PDZ"/>
    <property type="match status" value="5"/>
</dbReference>
<dbReference type="PROSITE" id="PS50056">
    <property type="entry name" value="TYR_PHOSPHATASE_2"/>
    <property type="match status" value="1"/>
</dbReference>
<feature type="domain" description="Tyrosine-protein phosphatase" evidence="9">
    <location>
        <begin position="1847"/>
        <end position="2100"/>
    </location>
</feature>
<feature type="compositionally biased region" description="Low complexity" evidence="8">
    <location>
        <begin position="274"/>
        <end position="284"/>
    </location>
</feature>
<dbReference type="CDD" id="cd23071">
    <property type="entry name" value="PDZ1_FRMPD2-like"/>
    <property type="match status" value="1"/>
</dbReference>
<dbReference type="InterPro" id="IPR001478">
    <property type="entry name" value="PDZ"/>
</dbReference>
<feature type="region of interest" description="Disordered" evidence="8">
    <location>
        <begin position="262"/>
        <end position="292"/>
    </location>
</feature>
<feature type="domain" description="FERM" evidence="11">
    <location>
        <begin position="339"/>
        <end position="639"/>
    </location>
</feature>
<dbReference type="SUPFAM" id="SSF50156">
    <property type="entry name" value="PDZ domain-like"/>
    <property type="match status" value="5"/>
</dbReference>
<evidence type="ECO:0000259" key="13">
    <source>
        <dbReference type="PROSITE" id="PS51377"/>
    </source>
</evidence>
<gene>
    <name evidence="15" type="primary">FRMPD2</name>
</gene>
<dbReference type="SUPFAM" id="SSF47031">
    <property type="entry name" value="Second domain of FERM"/>
    <property type="match status" value="1"/>
</dbReference>
<evidence type="ECO:0000259" key="10">
    <source>
        <dbReference type="PROSITE" id="PS50056"/>
    </source>
</evidence>
<evidence type="ECO:0000256" key="4">
    <source>
        <dbReference type="ARBA" id="ARBA00022490"/>
    </source>
</evidence>
<feature type="region of interest" description="Disordered" evidence="8">
    <location>
        <begin position="1006"/>
        <end position="1025"/>
    </location>
</feature>
<evidence type="ECO:0000256" key="8">
    <source>
        <dbReference type="SAM" id="MobiDB-lite"/>
    </source>
</evidence>
<dbReference type="InterPro" id="IPR014352">
    <property type="entry name" value="FERM/acyl-CoA-bd_prot_sf"/>
</dbReference>
<feature type="region of interest" description="Disordered" evidence="8">
    <location>
        <begin position="704"/>
        <end position="724"/>
    </location>
</feature>
<dbReference type="RefSeq" id="XP_072850943.1">
    <property type="nucleotide sequence ID" value="XM_072994842.1"/>
</dbReference>
<feature type="domain" description="PDZ" evidence="12">
    <location>
        <begin position="1363"/>
        <end position="1444"/>
    </location>
</feature>
<dbReference type="GeneID" id="110087773"/>
<dbReference type="SMART" id="SM00750">
    <property type="entry name" value="KIND"/>
    <property type="match status" value="1"/>
</dbReference>
<dbReference type="PRINTS" id="PR00935">
    <property type="entry name" value="BAND41"/>
</dbReference>
<feature type="domain" description="PDZ" evidence="12">
    <location>
        <begin position="1458"/>
        <end position="1542"/>
    </location>
</feature>
<dbReference type="Pfam" id="PF00102">
    <property type="entry name" value="Y_phosphatase"/>
    <property type="match status" value="1"/>
</dbReference>
<dbReference type="Gene3D" id="2.30.29.30">
    <property type="entry name" value="Pleckstrin-homology domain (PH domain)/Phosphotyrosine-binding domain (PTB)"/>
    <property type="match status" value="1"/>
</dbReference>
<dbReference type="InterPro" id="IPR029071">
    <property type="entry name" value="Ubiquitin-like_domsf"/>
</dbReference>
<dbReference type="InterPro" id="IPR003595">
    <property type="entry name" value="Tyr_Pase_cat"/>
</dbReference>
<dbReference type="InterPro" id="IPR018980">
    <property type="entry name" value="FERM_PH-like_C"/>
</dbReference>
<evidence type="ECO:0000259" key="11">
    <source>
        <dbReference type="PROSITE" id="PS50057"/>
    </source>
</evidence>
<dbReference type="InterPro" id="IPR000299">
    <property type="entry name" value="FERM_domain"/>
</dbReference>
<dbReference type="Pfam" id="PF09379">
    <property type="entry name" value="FERM_N"/>
    <property type="match status" value="1"/>
</dbReference>
<dbReference type="Gene3D" id="2.30.42.10">
    <property type="match status" value="5"/>
</dbReference>
<dbReference type="InterPro" id="IPR011993">
    <property type="entry name" value="PH-like_dom_sf"/>
</dbReference>
<dbReference type="PROSITE" id="PS50055">
    <property type="entry name" value="TYR_PHOSPHATASE_PTP"/>
    <property type="match status" value="1"/>
</dbReference>
<evidence type="ECO:0000256" key="7">
    <source>
        <dbReference type="ARBA" id="ARBA00023242"/>
    </source>
</evidence>
<dbReference type="InterPro" id="IPR011019">
    <property type="entry name" value="KIND_dom"/>
</dbReference>
<feature type="compositionally biased region" description="Low complexity" evidence="8">
    <location>
        <begin position="713"/>
        <end position="724"/>
    </location>
</feature>
<dbReference type="InterPro" id="IPR019749">
    <property type="entry name" value="Band_41_domain"/>
</dbReference>
<evidence type="ECO:0000256" key="2">
    <source>
        <dbReference type="ARBA" id="ARBA00004245"/>
    </source>
</evidence>
<evidence type="ECO:0000313" key="15">
    <source>
        <dbReference type="RefSeq" id="XP_072850943.1"/>
    </source>
</evidence>
<dbReference type="SUPFAM" id="SSF52799">
    <property type="entry name" value="(Phosphotyrosine protein) phosphatases II"/>
    <property type="match status" value="1"/>
</dbReference>
<dbReference type="SMART" id="SM00194">
    <property type="entry name" value="PTPc"/>
    <property type="match status" value="1"/>
</dbReference>
<evidence type="ECO:0000259" key="9">
    <source>
        <dbReference type="PROSITE" id="PS50055"/>
    </source>
</evidence>
<protein>
    <submittedName>
        <fullName evidence="15">FERM and PDZ domain-containing protein 2 isoform X1</fullName>
    </submittedName>
</protein>
<dbReference type="PROSITE" id="PS51377">
    <property type="entry name" value="KIND"/>
    <property type="match status" value="1"/>
</dbReference>
<feature type="region of interest" description="Disordered" evidence="8">
    <location>
        <begin position="1309"/>
        <end position="1328"/>
    </location>
</feature>
<name>A0ABM5FZW4_9SAUR</name>
<keyword evidence="5" id="KW-0677">Repeat</keyword>
<dbReference type="SUPFAM" id="SSF54236">
    <property type="entry name" value="Ubiquitin-like"/>
    <property type="match status" value="1"/>
</dbReference>
<dbReference type="InterPro" id="IPR000242">
    <property type="entry name" value="PTP_cat"/>
</dbReference>
<dbReference type="Pfam" id="PF00595">
    <property type="entry name" value="PDZ"/>
    <property type="match status" value="5"/>
</dbReference>
<feature type="domain" description="Tyrosine specific protein phosphatases" evidence="10">
    <location>
        <begin position="2019"/>
        <end position="2091"/>
    </location>
</feature>
<dbReference type="SMART" id="SM00404">
    <property type="entry name" value="PTPc_motif"/>
    <property type="match status" value="1"/>
</dbReference>
<evidence type="ECO:0000259" key="12">
    <source>
        <dbReference type="PROSITE" id="PS50106"/>
    </source>
</evidence>
<reference evidence="15" key="1">
    <citation type="submission" date="2025-08" db="UniProtKB">
        <authorList>
            <consortium name="RefSeq"/>
        </authorList>
    </citation>
    <scope>IDENTIFICATION</scope>
</reference>
<dbReference type="Gene3D" id="1.10.510.10">
    <property type="entry name" value="Transferase(Phosphotransferase) domain 1"/>
    <property type="match status" value="1"/>
</dbReference>
<feature type="compositionally biased region" description="Acidic residues" evidence="8">
    <location>
        <begin position="897"/>
        <end position="907"/>
    </location>
</feature>
<comment type="similarity">
    <text evidence="3">Belongs to the protein-tyrosine phosphatase family. Non-receptor class subfamily.</text>
</comment>
<dbReference type="InterPro" id="IPR036034">
    <property type="entry name" value="PDZ_sf"/>
</dbReference>
<dbReference type="Pfam" id="PF09380">
    <property type="entry name" value="FERM_C"/>
    <property type="match status" value="1"/>
</dbReference>
<dbReference type="InterPro" id="IPR052074">
    <property type="entry name" value="NonRcpt_TyrProt_Phosphatase"/>
</dbReference>
<feature type="domain" description="KIND" evidence="13">
    <location>
        <begin position="9"/>
        <end position="180"/>
    </location>
</feature>
<dbReference type="Gene3D" id="3.90.190.10">
    <property type="entry name" value="Protein tyrosine phosphatase superfamily"/>
    <property type="match status" value="1"/>
</dbReference>
<feature type="domain" description="PDZ" evidence="12">
    <location>
        <begin position="773"/>
        <end position="859"/>
    </location>
</feature>
<dbReference type="SMART" id="SM00295">
    <property type="entry name" value="B41"/>
    <property type="match status" value="1"/>
</dbReference>
<dbReference type="PANTHER" id="PTHR46900">
    <property type="entry name" value="TYROSINE-PROTEIN PHOSPHATASE NON-RECEPTOR TYPE 13"/>
    <property type="match status" value="1"/>
</dbReference>
<keyword evidence="14" id="KW-1185">Reference proteome</keyword>
<comment type="subcellular location">
    <subcellularLocation>
        <location evidence="2">Cytoplasm</location>
        <location evidence="2">Cytoskeleton</location>
    </subcellularLocation>
    <subcellularLocation>
        <location evidence="1">Nucleus</location>
    </subcellularLocation>
</comment>
<dbReference type="InterPro" id="IPR000387">
    <property type="entry name" value="Tyr_Pase_dom"/>
</dbReference>
<feature type="region of interest" description="Disordered" evidence="8">
    <location>
        <begin position="949"/>
        <end position="971"/>
    </location>
</feature>
<dbReference type="CDD" id="cd06695">
    <property type="entry name" value="PDZ3_PTPN13_FRMPD2-like"/>
    <property type="match status" value="1"/>
</dbReference>
<dbReference type="PRINTS" id="PR00700">
    <property type="entry name" value="PRTYPHPHTASE"/>
</dbReference>
<feature type="domain" description="PDZ" evidence="12">
    <location>
        <begin position="1054"/>
        <end position="1140"/>
    </location>
</feature>
<feature type="domain" description="PDZ" evidence="12">
    <location>
        <begin position="1608"/>
        <end position="1690"/>
    </location>
</feature>
<keyword evidence="6" id="KW-0206">Cytoskeleton</keyword>
<feature type="compositionally biased region" description="Polar residues" evidence="8">
    <location>
        <begin position="211"/>
        <end position="236"/>
    </location>
</feature>
<dbReference type="SMART" id="SM01196">
    <property type="entry name" value="FERM_C"/>
    <property type="match status" value="1"/>
</dbReference>
<feature type="region of interest" description="Disordered" evidence="8">
    <location>
        <begin position="895"/>
        <end position="914"/>
    </location>
</feature>
<evidence type="ECO:0000256" key="5">
    <source>
        <dbReference type="ARBA" id="ARBA00022737"/>
    </source>
</evidence>
<dbReference type="Pfam" id="PF00373">
    <property type="entry name" value="FERM_M"/>
    <property type="match status" value="1"/>
</dbReference>
<dbReference type="SUPFAM" id="SSF50729">
    <property type="entry name" value="PH domain-like"/>
    <property type="match status" value="1"/>
</dbReference>
<evidence type="ECO:0000313" key="14">
    <source>
        <dbReference type="Proteomes" id="UP001652642"/>
    </source>
</evidence>
<accession>A0ABM5FZW4</accession>
<dbReference type="Proteomes" id="UP001652642">
    <property type="component" value="Chromosome 3"/>
</dbReference>
<dbReference type="PROSITE" id="PS50057">
    <property type="entry name" value="FERM_3"/>
    <property type="match status" value="1"/>
</dbReference>
<dbReference type="CDD" id="cd17196">
    <property type="entry name" value="FERM_F1_FRMPD2"/>
    <property type="match status" value="1"/>
</dbReference>
<dbReference type="SMART" id="SM00228">
    <property type="entry name" value="PDZ"/>
    <property type="match status" value="5"/>
</dbReference>
<evidence type="ECO:0000256" key="6">
    <source>
        <dbReference type="ARBA" id="ARBA00023212"/>
    </source>
</evidence>
<dbReference type="InterPro" id="IPR035963">
    <property type="entry name" value="FERM_2"/>
</dbReference>
<dbReference type="InterPro" id="IPR019748">
    <property type="entry name" value="FERM_central"/>
</dbReference>